<keyword evidence="5" id="KW-1185">Reference proteome</keyword>
<feature type="domain" description="CdaR GGDEF-like" evidence="3">
    <location>
        <begin position="170"/>
        <end position="303"/>
    </location>
</feature>
<dbReference type="Proteomes" id="UP000295832">
    <property type="component" value="Unassembled WGS sequence"/>
</dbReference>
<dbReference type="InterPro" id="IPR025736">
    <property type="entry name" value="PucR_C-HTH_dom"/>
</dbReference>
<evidence type="ECO:0000313" key="5">
    <source>
        <dbReference type="Proteomes" id="UP000295832"/>
    </source>
</evidence>
<gene>
    <name evidence="4" type="ORF">C7959_1297</name>
</gene>
<sequence>MKDNNRLLSLQNKYNEILLEDGGLRTLCGVLTEDINNFVFILDKYRENLLYIDRKLRQDMDFYDYLDYKKLEKKEVVYTANGFHVERVYYSWKNKEYTEIQARLGGQDELLGYLVILEENILDEDDYLALTQGINAISLKLHQNYIIQSLSQRCSNELIENLLQGRVKDREKLIKSGELAGWDLTVSYQLFVIKANFSRDLDKDTGGHGLYTYEMEEKIINSLHRIIRTNISRKYIIFSYQGDILLLINYEDNSKEIRDDIEILHQQLSNRFQGVSFSIGGGSFVRDCCMIADSYQQALYSLEFLAITNEVNRVLFYEDLGVLRLLWQVDCRHLMKFTDEFLKELIAYDLNNNSNWVDTLGAFLQEGCSIQYAAKRLHIHPNTMRYRIERIQEILGLDLRDFETQLNLTTAYKIHKFIICSCEEGG</sequence>
<evidence type="ECO:0000256" key="1">
    <source>
        <dbReference type="ARBA" id="ARBA00006754"/>
    </source>
</evidence>
<dbReference type="InterPro" id="IPR041522">
    <property type="entry name" value="CdaR_GGDEF"/>
</dbReference>
<feature type="domain" description="PucR C-terminal helix-turn-helix" evidence="2">
    <location>
        <begin position="357"/>
        <end position="414"/>
    </location>
</feature>
<dbReference type="Pfam" id="PF17853">
    <property type="entry name" value="GGDEF_2"/>
    <property type="match status" value="1"/>
</dbReference>
<dbReference type="InterPro" id="IPR042070">
    <property type="entry name" value="PucR_C-HTH_sf"/>
</dbReference>
<evidence type="ECO:0000313" key="4">
    <source>
        <dbReference type="EMBL" id="TDX48346.1"/>
    </source>
</evidence>
<dbReference type="Gene3D" id="1.10.10.2840">
    <property type="entry name" value="PucR C-terminal helix-turn-helix domain"/>
    <property type="match status" value="1"/>
</dbReference>
<comment type="caution">
    <text evidence="4">The sequence shown here is derived from an EMBL/GenBank/DDBJ whole genome shotgun (WGS) entry which is preliminary data.</text>
</comment>
<evidence type="ECO:0000259" key="2">
    <source>
        <dbReference type="Pfam" id="PF13556"/>
    </source>
</evidence>
<dbReference type="AlphaFoldDB" id="A0A4R8GR69"/>
<proteinExistence type="inferred from homology"/>
<dbReference type="STRING" id="926561.GCA_000379025_02416"/>
<dbReference type="RefSeq" id="WP_243832514.1">
    <property type="nucleotide sequence ID" value="NZ_SOEG01000029.1"/>
</dbReference>
<dbReference type="EMBL" id="SOEG01000029">
    <property type="protein sequence ID" value="TDX48346.1"/>
    <property type="molecule type" value="Genomic_DNA"/>
</dbReference>
<comment type="similarity">
    <text evidence="1">Belongs to the CdaR family.</text>
</comment>
<dbReference type="InterPro" id="IPR051448">
    <property type="entry name" value="CdaR-like_regulators"/>
</dbReference>
<organism evidence="4 5">
    <name type="scientific">Orenia marismortui</name>
    <dbReference type="NCBI Taxonomy" id="46469"/>
    <lineage>
        <taxon>Bacteria</taxon>
        <taxon>Bacillati</taxon>
        <taxon>Bacillota</taxon>
        <taxon>Clostridia</taxon>
        <taxon>Halanaerobiales</taxon>
        <taxon>Halobacteroidaceae</taxon>
        <taxon>Orenia</taxon>
    </lineage>
</organism>
<name>A0A4R8GR69_9FIRM</name>
<evidence type="ECO:0000259" key="3">
    <source>
        <dbReference type="Pfam" id="PF17853"/>
    </source>
</evidence>
<protein>
    <submittedName>
        <fullName evidence="4">CdaR family transcriptional regulator</fullName>
    </submittedName>
</protein>
<reference evidence="4 5" key="1">
    <citation type="submission" date="2019-03" db="EMBL/GenBank/DDBJ databases">
        <title>Subsurface microbial communities from deep shales in Ohio and West Virginia, USA.</title>
        <authorList>
            <person name="Wrighton K."/>
        </authorList>
    </citation>
    <scope>NUCLEOTIDE SEQUENCE [LARGE SCALE GENOMIC DNA]</scope>
    <source>
        <strain evidence="4 5">MSL 6dP</strain>
    </source>
</reference>
<dbReference type="PANTHER" id="PTHR33744">
    <property type="entry name" value="CARBOHYDRATE DIACID REGULATOR"/>
    <property type="match status" value="1"/>
</dbReference>
<dbReference type="PANTHER" id="PTHR33744:SF1">
    <property type="entry name" value="DNA-BINDING TRANSCRIPTIONAL ACTIVATOR ADER"/>
    <property type="match status" value="1"/>
</dbReference>
<dbReference type="Pfam" id="PF13556">
    <property type="entry name" value="HTH_30"/>
    <property type="match status" value="1"/>
</dbReference>
<accession>A0A4R8GR69</accession>